<evidence type="ECO:0000256" key="1">
    <source>
        <dbReference type="ARBA" id="ARBA00004138"/>
    </source>
</evidence>
<dbReference type="GO" id="GO:0005879">
    <property type="term" value="C:axonemal microtubule"/>
    <property type="evidence" value="ECO:0007669"/>
    <property type="project" value="TreeGrafter"/>
</dbReference>
<dbReference type="PANTHER" id="PTHR21490">
    <property type="entry name" value="ENKURIN-RELATED"/>
    <property type="match status" value="1"/>
</dbReference>
<dbReference type="PANTHER" id="PTHR21490:SF0">
    <property type="entry name" value="ENKURIN"/>
    <property type="match status" value="1"/>
</dbReference>
<comment type="caution">
    <text evidence="7">The sequence shown here is derived from an EMBL/GenBank/DDBJ whole genome shotgun (WGS) entry which is preliminary data.</text>
</comment>
<dbReference type="PROSITE" id="PS51665">
    <property type="entry name" value="ENKURIN"/>
    <property type="match status" value="1"/>
</dbReference>
<dbReference type="GO" id="GO:0001669">
    <property type="term" value="C:acrosomal vesicle"/>
    <property type="evidence" value="ECO:0007669"/>
    <property type="project" value="TreeGrafter"/>
</dbReference>
<feature type="domain" description="Enkurin" evidence="6">
    <location>
        <begin position="169"/>
        <end position="261"/>
    </location>
</feature>
<protein>
    <recommendedName>
        <fullName evidence="6">Enkurin domain-containing protein</fullName>
    </recommendedName>
</protein>
<dbReference type="Pfam" id="PF13864">
    <property type="entry name" value="Enkurin"/>
    <property type="match status" value="1"/>
</dbReference>
<organism evidence="7 9">
    <name type="scientific">Didymodactylos carnosus</name>
    <dbReference type="NCBI Taxonomy" id="1234261"/>
    <lineage>
        <taxon>Eukaryota</taxon>
        <taxon>Metazoa</taxon>
        <taxon>Spiralia</taxon>
        <taxon>Gnathifera</taxon>
        <taxon>Rotifera</taxon>
        <taxon>Eurotatoria</taxon>
        <taxon>Bdelloidea</taxon>
        <taxon>Philodinida</taxon>
        <taxon>Philodinidae</taxon>
        <taxon>Didymodactylos</taxon>
    </lineage>
</organism>
<evidence type="ECO:0000256" key="5">
    <source>
        <dbReference type="ARBA" id="ARBA00023273"/>
    </source>
</evidence>
<keyword evidence="3" id="KW-0963">Cytoplasm</keyword>
<dbReference type="EMBL" id="CAJOBA010010132">
    <property type="protein sequence ID" value="CAF3865117.1"/>
    <property type="molecule type" value="Genomic_DNA"/>
</dbReference>
<evidence type="ECO:0000256" key="2">
    <source>
        <dbReference type="ARBA" id="ARBA00004245"/>
    </source>
</evidence>
<dbReference type="InterPro" id="IPR052102">
    <property type="entry name" value="Enkurin_domain-protein"/>
</dbReference>
<dbReference type="EMBL" id="CAJNOK010009990">
    <property type="protein sequence ID" value="CAF1103481.1"/>
    <property type="molecule type" value="Genomic_DNA"/>
</dbReference>
<dbReference type="InterPro" id="IPR027012">
    <property type="entry name" value="Enkurin_dom"/>
</dbReference>
<accession>A0A8S2E8H1</accession>
<proteinExistence type="predicted"/>
<evidence type="ECO:0000256" key="3">
    <source>
        <dbReference type="ARBA" id="ARBA00022490"/>
    </source>
</evidence>
<name>A0A8S2E8H1_9BILA</name>
<dbReference type="AlphaFoldDB" id="A0A8S2E8H1"/>
<keyword evidence="5" id="KW-0966">Cell projection</keyword>
<sequence>MVVGQNGAANQEESVYNLVPRTEIRAPKAQRYESTFKKAATESLNKGKYPHRTMGYAEEPLPQPENFLKKHEKEKRLPEVKETTTKIDRNEIRKPAVPTKNDIPKMGVKTEKNFIQSNALDAVMAVPRKPERNLVDDRFGDNFPVDPSGLVPKYLKKKDFGEVPVYIKKRQEDMKKAQDEYSSYVTDYFRRGAMREMGDSERRSVIDGLKKQWEDVHHEYQTLSVLIDTIPKRQRKERLEHEMQLLEKDIDLLEKHQVIYIAD</sequence>
<evidence type="ECO:0000313" key="8">
    <source>
        <dbReference type="EMBL" id="CAF3865117.1"/>
    </source>
</evidence>
<evidence type="ECO:0000259" key="6">
    <source>
        <dbReference type="PROSITE" id="PS51665"/>
    </source>
</evidence>
<gene>
    <name evidence="7" type="ORF">OVA965_LOCUS19410</name>
    <name evidence="8" type="ORF">TMI583_LOCUS19430</name>
</gene>
<dbReference type="Proteomes" id="UP000682733">
    <property type="component" value="Unassembled WGS sequence"/>
</dbReference>
<dbReference type="GO" id="GO:0005516">
    <property type="term" value="F:calmodulin binding"/>
    <property type="evidence" value="ECO:0007669"/>
    <property type="project" value="TreeGrafter"/>
</dbReference>
<evidence type="ECO:0000313" key="7">
    <source>
        <dbReference type="EMBL" id="CAF1103481.1"/>
    </source>
</evidence>
<dbReference type="Proteomes" id="UP000677228">
    <property type="component" value="Unassembled WGS sequence"/>
</dbReference>
<keyword evidence="4" id="KW-0206">Cytoskeleton</keyword>
<evidence type="ECO:0000256" key="4">
    <source>
        <dbReference type="ARBA" id="ARBA00023212"/>
    </source>
</evidence>
<reference evidence="7" key="1">
    <citation type="submission" date="2021-02" db="EMBL/GenBank/DDBJ databases">
        <authorList>
            <person name="Nowell W R."/>
        </authorList>
    </citation>
    <scope>NUCLEOTIDE SEQUENCE</scope>
</reference>
<comment type="subcellular location">
    <subcellularLocation>
        <location evidence="1">Cell projection</location>
        <location evidence="1">Cilium</location>
    </subcellularLocation>
    <subcellularLocation>
        <location evidence="2">Cytoplasm</location>
        <location evidence="2">Cytoskeleton</location>
    </subcellularLocation>
</comment>
<evidence type="ECO:0000313" key="9">
    <source>
        <dbReference type="Proteomes" id="UP000677228"/>
    </source>
</evidence>